<name>A0A2R3J3B0_9PSED</name>
<dbReference type="RefSeq" id="WP_058145935.1">
    <property type="nucleotide sequence ID" value="NZ_CP027169.1"/>
</dbReference>
<protein>
    <submittedName>
        <fullName evidence="1">Uncharacterized protein</fullName>
    </submittedName>
</protein>
<gene>
    <name evidence="1" type="ORF">CSB93_2773</name>
</gene>
<keyword evidence="2" id="KW-1185">Reference proteome</keyword>
<dbReference type="AlphaFoldDB" id="A0A2R3J3B0"/>
<evidence type="ECO:0000313" key="1">
    <source>
        <dbReference type="EMBL" id="AVK08659.1"/>
    </source>
</evidence>
<evidence type="ECO:0000313" key="2">
    <source>
        <dbReference type="Proteomes" id="UP000238390"/>
    </source>
</evidence>
<sequence>MANVVEFAHAYRLLGRPALTTNNSFSYKISAFRGEVSEAVQKLRDSKTGRFDELLIDGVDVDPKKLDPSQGWTDIEFSFLLDTSGTVPVFRNFDQLMARSKSFVREPLPPHIYLIDDDVLSSEEPADRRINALRAICQLIVYLADLAHFHDEKELSDEYKLVFVAEDSAKGERAITLYPYLDQDLIACDVGTELVDSLQGGNLDENPHLLKERSIFRASLIEYLSGYVNGKERFKALITTWAQFLALYENNLSTYLSGFSFHKAKQEVATAQLAIADQMSKVVGDMSGKILSVPISLAATIAISKADNVLERSILVLGIAVTSALLAETLAAQRLQYERVRHSRTMMFSAHQQKIHHYPKDLRDYLSEAIAGLRANERKLRLSLRSLRFISWTPALMATTLHAYIYREDLQETAIRVYGFLEGRMWCIYERLIDALIMMQSFL</sequence>
<proteinExistence type="predicted"/>
<dbReference type="Proteomes" id="UP000238390">
    <property type="component" value="Chromosome"/>
</dbReference>
<accession>A0A2R3J3B0</accession>
<organism evidence="1 2">
    <name type="scientific">Pseudomonas paraeruginosa</name>
    <dbReference type="NCBI Taxonomy" id="2994495"/>
    <lineage>
        <taxon>Bacteria</taxon>
        <taxon>Pseudomonadati</taxon>
        <taxon>Pseudomonadota</taxon>
        <taxon>Gammaproteobacteria</taxon>
        <taxon>Pseudomonadales</taxon>
        <taxon>Pseudomonadaceae</taxon>
        <taxon>Pseudomonas</taxon>
    </lineage>
</organism>
<reference evidence="1 2" key="1">
    <citation type="submission" date="2018-02" db="EMBL/GenBank/DDBJ databases">
        <title>FDA/CDC Antimicrobial Resistant Isolate Bank Genome Sequencing.</title>
        <authorList>
            <person name="Benahmed F.H."/>
            <person name="Lutgring J.D."/>
            <person name="Yoo B."/>
            <person name="Machado M."/>
            <person name="Brown A."/>
            <person name="McAllister G."/>
            <person name="Perry A."/>
            <person name="Halpin A.L."/>
            <person name="Vavikolanu K."/>
            <person name="Ott S."/>
            <person name="Zhao X."/>
            <person name="Tallon L.J."/>
            <person name="Sadzewicz L."/>
            <person name="Aluvathingal J."/>
            <person name="Nadendla S."/>
            <person name="Voskania-kordi A."/>
            <person name="Simonyan V."/>
            <person name="Patel J."/>
            <person name="Shawar R.M."/>
        </authorList>
    </citation>
    <scope>NUCLEOTIDE SEQUENCE [LARGE SCALE GENOMIC DNA]</scope>
    <source>
        <strain evidence="1 2">AR_0356</strain>
    </source>
</reference>
<dbReference type="EMBL" id="CP027169">
    <property type="protein sequence ID" value="AVK08659.1"/>
    <property type="molecule type" value="Genomic_DNA"/>
</dbReference>